<feature type="domain" description="RNA polymerase sigma factor 70 region 4 type 2" evidence="8">
    <location>
        <begin position="102"/>
        <end position="154"/>
    </location>
</feature>
<dbReference type="NCBIfam" id="TIGR02937">
    <property type="entry name" value="sigma70-ECF"/>
    <property type="match status" value="1"/>
</dbReference>
<evidence type="ECO:0000259" key="8">
    <source>
        <dbReference type="Pfam" id="PF08281"/>
    </source>
</evidence>
<dbReference type="Pfam" id="PF08281">
    <property type="entry name" value="Sigma70_r4_2"/>
    <property type="match status" value="1"/>
</dbReference>
<dbReference type="InterPro" id="IPR000838">
    <property type="entry name" value="RNA_pol_sigma70_ECF_CS"/>
</dbReference>
<evidence type="ECO:0000256" key="6">
    <source>
        <dbReference type="RuleBase" id="RU000716"/>
    </source>
</evidence>
<sequence>MDKSEFIELVSHEQEPLRRFLCVLCRGDSFRADDIAQEALLKAWLACGSFEGRSKFSTWLFRIAYRCWCDNFSASIRAEGESLGPEVREKADEDQPDAFAHQDLYQAIGELPENEQSVILLFYMEDKSVKEIEAITGMPSGTVRSHLSRGRAHLKKYLRKASSERKDKEGNI</sequence>
<evidence type="ECO:0000256" key="5">
    <source>
        <dbReference type="ARBA" id="ARBA00023163"/>
    </source>
</evidence>
<evidence type="ECO:0000313" key="10">
    <source>
        <dbReference type="Proteomes" id="UP000823617"/>
    </source>
</evidence>
<dbReference type="InterPro" id="IPR013325">
    <property type="entry name" value="RNA_pol_sigma_r2"/>
</dbReference>
<dbReference type="Gene3D" id="1.10.1740.10">
    <property type="match status" value="1"/>
</dbReference>
<evidence type="ECO:0000256" key="2">
    <source>
        <dbReference type="ARBA" id="ARBA00023015"/>
    </source>
</evidence>
<dbReference type="InterPro" id="IPR013249">
    <property type="entry name" value="RNA_pol_sigma70_r4_t2"/>
</dbReference>
<evidence type="ECO:0000256" key="1">
    <source>
        <dbReference type="ARBA" id="ARBA00010641"/>
    </source>
</evidence>
<dbReference type="InterPro" id="IPR014284">
    <property type="entry name" value="RNA_pol_sigma-70_dom"/>
</dbReference>
<dbReference type="PANTHER" id="PTHR43133">
    <property type="entry name" value="RNA POLYMERASE ECF-TYPE SIGMA FACTO"/>
    <property type="match status" value="1"/>
</dbReference>
<dbReference type="GO" id="GO:0006352">
    <property type="term" value="P:DNA-templated transcription initiation"/>
    <property type="evidence" value="ECO:0007669"/>
    <property type="project" value="InterPro"/>
</dbReference>
<keyword evidence="5 6" id="KW-0804">Transcription</keyword>
<protein>
    <recommendedName>
        <fullName evidence="6">RNA polymerase sigma factor</fullName>
    </recommendedName>
</protein>
<proteinExistence type="inferred from homology"/>
<keyword evidence="2 6" id="KW-0805">Transcription regulation</keyword>
<dbReference type="GO" id="GO:0016987">
    <property type="term" value="F:sigma factor activity"/>
    <property type="evidence" value="ECO:0007669"/>
    <property type="project" value="UniProtKB-KW"/>
</dbReference>
<dbReference type="InterPro" id="IPR007627">
    <property type="entry name" value="RNA_pol_sigma70_r2"/>
</dbReference>
<dbReference type="CDD" id="cd06171">
    <property type="entry name" value="Sigma70_r4"/>
    <property type="match status" value="1"/>
</dbReference>
<feature type="domain" description="RNA polymerase sigma-70 region 2" evidence="7">
    <location>
        <begin position="10"/>
        <end position="72"/>
    </location>
</feature>
<dbReference type="Gene3D" id="1.10.10.10">
    <property type="entry name" value="Winged helix-like DNA-binding domain superfamily/Winged helix DNA-binding domain"/>
    <property type="match status" value="1"/>
</dbReference>
<dbReference type="InterPro" id="IPR039425">
    <property type="entry name" value="RNA_pol_sigma-70-like"/>
</dbReference>
<reference evidence="9" key="2">
    <citation type="journal article" date="2021" name="PeerJ">
        <title>Extensive microbial diversity within the chicken gut microbiome revealed by metagenomics and culture.</title>
        <authorList>
            <person name="Gilroy R."/>
            <person name="Ravi A."/>
            <person name="Getino M."/>
            <person name="Pursley I."/>
            <person name="Horton D.L."/>
            <person name="Alikhan N.F."/>
            <person name="Baker D."/>
            <person name="Gharbi K."/>
            <person name="Hall N."/>
            <person name="Watson M."/>
            <person name="Adriaenssens E.M."/>
            <person name="Foster-Nyarko E."/>
            <person name="Jarju S."/>
            <person name="Secka A."/>
            <person name="Antonio M."/>
            <person name="Oren A."/>
            <person name="Chaudhuri R.R."/>
            <person name="La Ragione R."/>
            <person name="Hildebrand F."/>
            <person name="Pallen M.J."/>
        </authorList>
    </citation>
    <scope>NUCLEOTIDE SEQUENCE</scope>
    <source>
        <strain evidence="9">B1-3475</strain>
    </source>
</reference>
<dbReference type="SUPFAM" id="SSF88659">
    <property type="entry name" value="Sigma3 and sigma4 domains of RNA polymerase sigma factors"/>
    <property type="match status" value="1"/>
</dbReference>
<evidence type="ECO:0000256" key="3">
    <source>
        <dbReference type="ARBA" id="ARBA00023082"/>
    </source>
</evidence>
<dbReference type="Proteomes" id="UP000823617">
    <property type="component" value="Unassembled WGS sequence"/>
</dbReference>
<dbReference type="EMBL" id="JADIMK010000068">
    <property type="protein sequence ID" value="MBO8456063.1"/>
    <property type="molecule type" value="Genomic_DNA"/>
</dbReference>
<dbReference type="PROSITE" id="PS01063">
    <property type="entry name" value="SIGMA70_ECF"/>
    <property type="match status" value="1"/>
</dbReference>
<gene>
    <name evidence="9" type="ORF">IAC08_06625</name>
</gene>
<accession>A0A9D9N0V5</accession>
<dbReference type="PANTHER" id="PTHR43133:SF51">
    <property type="entry name" value="RNA POLYMERASE SIGMA FACTOR"/>
    <property type="match status" value="1"/>
</dbReference>
<comment type="similarity">
    <text evidence="1 6">Belongs to the sigma-70 factor family. ECF subfamily.</text>
</comment>
<dbReference type="GO" id="GO:0003677">
    <property type="term" value="F:DNA binding"/>
    <property type="evidence" value="ECO:0007669"/>
    <property type="project" value="UniProtKB-KW"/>
</dbReference>
<organism evidence="9 10">
    <name type="scientific">Candidatus Cryptobacteroides intestinigallinarum</name>
    <dbReference type="NCBI Taxonomy" id="2840767"/>
    <lineage>
        <taxon>Bacteria</taxon>
        <taxon>Pseudomonadati</taxon>
        <taxon>Bacteroidota</taxon>
        <taxon>Bacteroidia</taxon>
        <taxon>Bacteroidales</taxon>
        <taxon>Candidatus Cryptobacteroides</taxon>
    </lineage>
</organism>
<evidence type="ECO:0000313" key="9">
    <source>
        <dbReference type="EMBL" id="MBO8456063.1"/>
    </source>
</evidence>
<dbReference type="InterPro" id="IPR013324">
    <property type="entry name" value="RNA_pol_sigma_r3/r4-like"/>
</dbReference>
<dbReference type="InterPro" id="IPR036388">
    <property type="entry name" value="WH-like_DNA-bd_sf"/>
</dbReference>
<dbReference type="AlphaFoldDB" id="A0A9D9N0V5"/>
<reference evidence="9" key="1">
    <citation type="submission" date="2020-10" db="EMBL/GenBank/DDBJ databases">
        <authorList>
            <person name="Gilroy R."/>
        </authorList>
    </citation>
    <scope>NUCLEOTIDE SEQUENCE</scope>
    <source>
        <strain evidence="9">B1-3475</strain>
    </source>
</reference>
<dbReference type="SUPFAM" id="SSF88946">
    <property type="entry name" value="Sigma2 domain of RNA polymerase sigma factors"/>
    <property type="match status" value="1"/>
</dbReference>
<keyword evidence="3 6" id="KW-0731">Sigma factor</keyword>
<comment type="caution">
    <text evidence="9">The sequence shown here is derived from an EMBL/GenBank/DDBJ whole genome shotgun (WGS) entry which is preliminary data.</text>
</comment>
<keyword evidence="4 6" id="KW-0238">DNA-binding</keyword>
<evidence type="ECO:0000256" key="4">
    <source>
        <dbReference type="ARBA" id="ARBA00023125"/>
    </source>
</evidence>
<dbReference type="Pfam" id="PF04542">
    <property type="entry name" value="Sigma70_r2"/>
    <property type="match status" value="1"/>
</dbReference>
<name>A0A9D9N0V5_9BACT</name>
<evidence type="ECO:0000259" key="7">
    <source>
        <dbReference type="Pfam" id="PF04542"/>
    </source>
</evidence>